<sequence>MRTNIVLDDSLVEEAFKYAGNIRTKKDLIEMALREFVRSKKMKNLRDLKGKIEFADGYDYKSMRSTHDPG</sequence>
<dbReference type="Proteomes" id="UP000002318">
    <property type="component" value="Chromosome"/>
</dbReference>
<accession>E1RBQ1</accession>
<dbReference type="OrthoDB" id="9805830at2"/>
<dbReference type="AlphaFoldDB" id="E1RBQ1"/>
<dbReference type="InterPro" id="IPR019239">
    <property type="entry name" value="VapB_antitoxin"/>
</dbReference>
<dbReference type="eggNOG" id="COG5450">
    <property type="taxonomic scope" value="Bacteria"/>
</dbReference>
<organism evidence="1 2">
    <name type="scientific">Sediminispirochaeta smaragdinae (strain DSM 11293 / JCM 15392 / SEBR 4228)</name>
    <name type="common">Spirochaeta smaragdinae</name>
    <dbReference type="NCBI Taxonomy" id="573413"/>
    <lineage>
        <taxon>Bacteria</taxon>
        <taxon>Pseudomonadati</taxon>
        <taxon>Spirochaetota</taxon>
        <taxon>Spirochaetia</taxon>
        <taxon>Spirochaetales</taxon>
        <taxon>Spirochaetaceae</taxon>
        <taxon>Sediminispirochaeta</taxon>
    </lineage>
</organism>
<dbReference type="EMBL" id="CP002116">
    <property type="protein sequence ID" value="ADK79781.1"/>
    <property type="molecule type" value="Genomic_DNA"/>
</dbReference>
<keyword evidence="2" id="KW-1185">Reference proteome</keyword>
<dbReference type="STRING" id="573413.Spirs_0638"/>
<evidence type="ECO:0008006" key="3">
    <source>
        <dbReference type="Google" id="ProtNLM"/>
    </source>
</evidence>
<dbReference type="KEGG" id="ssm:Spirs_0638"/>
<dbReference type="Pfam" id="PF09957">
    <property type="entry name" value="VapB_antitoxin"/>
    <property type="match status" value="1"/>
</dbReference>
<protein>
    <recommendedName>
        <fullName evidence="3">Type II toxin-antitoxin system VapB family antitoxin</fullName>
    </recommendedName>
</protein>
<proteinExistence type="predicted"/>
<dbReference type="HOGENOM" id="CLU_179376_0_1_12"/>
<gene>
    <name evidence="1" type="ordered locus">Spirs_0638</name>
</gene>
<dbReference type="RefSeq" id="WP_013253245.1">
    <property type="nucleotide sequence ID" value="NC_014364.1"/>
</dbReference>
<reference evidence="1 2" key="1">
    <citation type="journal article" date="2010" name="Stand. Genomic Sci.">
        <title>Complete genome sequence of Spirochaeta smaragdinae type strain (SEBR 4228).</title>
        <authorList>
            <person name="Mavromatis K."/>
            <person name="Yasawong M."/>
            <person name="Chertkov O."/>
            <person name="Lapidus A."/>
            <person name="Lucas S."/>
            <person name="Nolan M."/>
            <person name="Del Rio T.G."/>
            <person name="Tice H."/>
            <person name="Cheng J.F."/>
            <person name="Pitluck S."/>
            <person name="Liolios K."/>
            <person name="Ivanova N."/>
            <person name="Tapia R."/>
            <person name="Han C."/>
            <person name="Bruce D."/>
            <person name="Goodwin L."/>
            <person name="Pati A."/>
            <person name="Chen A."/>
            <person name="Palaniappan K."/>
            <person name="Land M."/>
            <person name="Hauser L."/>
            <person name="Chang Y.J."/>
            <person name="Jeffries C.D."/>
            <person name="Detter J.C."/>
            <person name="Rohde M."/>
            <person name="Brambilla E."/>
            <person name="Spring S."/>
            <person name="Goker M."/>
            <person name="Sikorski J."/>
            <person name="Woyke T."/>
            <person name="Bristow J."/>
            <person name="Eisen J.A."/>
            <person name="Markowitz V."/>
            <person name="Hugenholtz P."/>
            <person name="Klenk H.P."/>
            <person name="Kyrpides N.C."/>
        </authorList>
    </citation>
    <scope>NUCLEOTIDE SEQUENCE [LARGE SCALE GENOMIC DNA]</scope>
    <source>
        <strain evidence="2">DSM 11293 / JCM 15392 / SEBR 4228</strain>
    </source>
</reference>
<evidence type="ECO:0000313" key="2">
    <source>
        <dbReference type="Proteomes" id="UP000002318"/>
    </source>
</evidence>
<evidence type="ECO:0000313" key="1">
    <source>
        <dbReference type="EMBL" id="ADK79781.1"/>
    </source>
</evidence>
<name>E1RBQ1_SEDSS</name>